<dbReference type="SUPFAM" id="SSF52540">
    <property type="entry name" value="P-loop containing nucleoside triphosphate hydrolases"/>
    <property type="match status" value="1"/>
</dbReference>
<dbReference type="InterPro" id="IPR027417">
    <property type="entry name" value="P-loop_NTPase"/>
</dbReference>
<dbReference type="OrthoDB" id="2316594at2759"/>
<protein>
    <submittedName>
        <fullName evidence="2">Uncharacterized protein</fullName>
    </submittedName>
</protein>
<dbReference type="PANTHER" id="PTHR42957:SF1">
    <property type="entry name" value="HELICASE MJ1565-RELATED"/>
    <property type="match status" value="1"/>
</dbReference>
<dbReference type="AlphaFoldDB" id="A0A0H2RE83"/>
<dbReference type="PANTHER" id="PTHR42957">
    <property type="entry name" value="HELICASE MJ1565-RELATED"/>
    <property type="match status" value="1"/>
</dbReference>
<dbReference type="Proteomes" id="UP000053477">
    <property type="component" value="Unassembled WGS sequence"/>
</dbReference>
<evidence type="ECO:0000313" key="2">
    <source>
        <dbReference type="EMBL" id="KLO10150.1"/>
    </source>
</evidence>
<proteinExistence type="predicted"/>
<name>A0A0H2RE83_9AGAM</name>
<dbReference type="InterPro" id="IPR008571">
    <property type="entry name" value="HerA-like"/>
</dbReference>
<keyword evidence="3" id="KW-1185">Reference proteome</keyword>
<gene>
    <name evidence="2" type="ORF">SCHPADRAFT_907117</name>
</gene>
<organism evidence="2 3">
    <name type="scientific">Schizopora paradoxa</name>
    <dbReference type="NCBI Taxonomy" id="27342"/>
    <lineage>
        <taxon>Eukaryota</taxon>
        <taxon>Fungi</taxon>
        <taxon>Dikarya</taxon>
        <taxon>Basidiomycota</taxon>
        <taxon>Agaricomycotina</taxon>
        <taxon>Agaricomycetes</taxon>
        <taxon>Hymenochaetales</taxon>
        <taxon>Schizoporaceae</taxon>
        <taxon>Schizopora</taxon>
    </lineage>
</organism>
<feature type="compositionally biased region" description="Low complexity" evidence="1">
    <location>
        <begin position="12"/>
        <end position="50"/>
    </location>
</feature>
<dbReference type="InParanoid" id="A0A0H2RE83"/>
<dbReference type="EMBL" id="KQ086034">
    <property type="protein sequence ID" value="KLO10150.1"/>
    <property type="molecule type" value="Genomic_DNA"/>
</dbReference>
<accession>A0A0H2RE83</accession>
<evidence type="ECO:0000256" key="1">
    <source>
        <dbReference type="SAM" id="MobiDB-lite"/>
    </source>
</evidence>
<feature type="region of interest" description="Disordered" evidence="1">
    <location>
        <begin position="1"/>
        <end position="73"/>
    </location>
</feature>
<feature type="compositionally biased region" description="Basic residues" evidence="1">
    <location>
        <begin position="1"/>
        <end position="10"/>
    </location>
</feature>
<reference evidence="2 3" key="1">
    <citation type="submission" date="2015-04" db="EMBL/GenBank/DDBJ databases">
        <title>Complete genome sequence of Schizopora paradoxa KUC8140, a cosmopolitan wood degrader in East Asia.</title>
        <authorList>
            <consortium name="DOE Joint Genome Institute"/>
            <person name="Min B."/>
            <person name="Park H."/>
            <person name="Jang Y."/>
            <person name="Kim J.-J."/>
            <person name="Kim K.H."/>
            <person name="Pangilinan J."/>
            <person name="Lipzen A."/>
            <person name="Riley R."/>
            <person name="Grigoriev I.V."/>
            <person name="Spatafora J.W."/>
            <person name="Choi I.-G."/>
        </authorList>
    </citation>
    <scope>NUCLEOTIDE SEQUENCE [LARGE SCALE GENOMIC DNA]</scope>
    <source>
        <strain evidence="2 3">KUC8140</strain>
    </source>
</reference>
<evidence type="ECO:0000313" key="3">
    <source>
        <dbReference type="Proteomes" id="UP000053477"/>
    </source>
</evidence>
<sequence length="546" mass="59128">MAKSKGKKKANTSSTSQAPKASAATPSAPTSTRRTRSSGSLPSVSTSISVSKKKKQEAQAAKQKPTHADVANGDEDVVKTRLFPRESECEFELLSRDRDTISSNSPYIKHEHITAPLLTRGALHDTGMSKKGGDGQYGVLGEIIAIQSPERSDTPDDGRLYMNTNAPLSVIVCGVQGSGKSHTVSTMLENMFIPEDPRIGSLNKSLSGLVLHMSDGGSDSIPNEAAWLGASSNSNAKVPRVAVYVSPSSLNTMTNVYKPLGSNVTVKPLYFTEEELDAQAFLSMMSVGTSEAAPLYVQIILSILRELGEKYTYSLFKSQLDKKRKDFNPAQEAGLKQRMALLESFLFKNRQEAKGAAAERFRAGQLTIVDLSDPFIDPSSASGIFDVVTRLFVRSQVDTGKVLLVDEAHKYLNANNAVTGLTKSLLTLIREQRHKGMRVIISTQEPTVVPPVLIDLCSVAVMHRFSSPSWWHHITQHVSADLSSSDAFDQVVKLQTGEAIVLAPSGLYISIGLPGGRAVTNFGRRYLHARIRKRITTDGGASVLVV</sequence>
<dbReference type="Gene3D" id="3.40.50.300">
    <property type="entry name" value="P-loop containing nucleotide triphosphate hydrolases"/>
    <property type="match status" value="1"/>
</dbReference>
<dbReference type="STRING" id="27342.A0A0H2RE83"/>